<reference evidence="7 8" key="1">
    <citation type="journal article" date="2014" name="Int. J. Syst. Evol. Microbiol.">
        <title>Complete genome sequence of Corynebacterium casei LMG S-19264T (=DSM 44701T), isolated from a smear-ripened cheese.</title>
        <authorList>
            <consortium name="US DOE Joint Genome Institute (JGI-PGF)"/>
            <person name="Walter F."/>
            <person name="Albersmeier A."/>
            <person name="Kalinowski J."/>
            <person name="Ruckert C."/>
        </authorList>
    </citation>
    <scope>NUCLEOTIDE SEQUENCE [LARGE SCALE GENOMIC DNA]</scope>
    <source>
        <strain evidence="7 8">NBRC 112289</strain>
    </source>
</reference>
<dbReference type="SUPFAM" id="SSF51905">
    <property type="entry name" value="FAD/NAD(P)-binding domain"/>
    <property type="match status" value="1"/>
</dbReference>
<dbReference type="PANTHER" id="PTHR46056">
    <property type="entry name" value="LONG-CHAIN-ALCOHOL OXIDASE"/>
    <property type="match status" value="1"/>
</dbReference>
<keyword evidence="2" id="KW-0285">Flavoprotein</keyword>
<name>A0AA37UHQ1_9MICO</name>
<dbReference type="InterPro" id="IPR036188">
    <property type="entry name" value="FAD/NAD-bd_sf"/>
</dbReference>
<dbReference type="Proteomes" id="UP001157160">
    <property type="component" value="Unassembled WGS sequence"/>
</dbReference>
<sequence length="375" mass="39645">MAGPAHYPWDPSRRYRMAPPARNASSDAMIAGCEAVGITATDAPVALNTEDRQQPHFGLRQACVNSGSCHQGCRAAAKVSMDTTYLPFAVAHGAEIRPDATVTGIELDARGRVAAVVYVQDGRELRQRCAALVLAAGAVETPRLLLHTGLANGSGQVGRNFMAHPSVQVWGRFDTPMRSHRGYPSSIISEDMVRPAGADFAGGYLMQNLGVMPLTFATTLVRGGGLWGPALTGAMDDYAYYSGAGINGECLPSERNRLTLADEADALGVPRARIDFTTGSNEDAITAHAVPVLRSILEAAGARSTMVLDRTAHTIGTCRMGDDPATSVVDPHGRSWDVPNLWISDNSTFPSSLTANPALTIMALSLRTADAMLAA</sequence>
<dbReference type="EMBL" id="BSUL01000001">
    <property type="protein sequence ID" value="GMA27170.1"/>
    <property type="molecule type" value="Genomic_DNA"/>
</dbReference>
<evidence type="ECO:0000256" key="2">
    <source>
        <dbReference type="ARBA" id="ARBA00022630"/>
    </source>
</evidence>
<comment type="caution">
    <text evidence="7">The sequence shown here is derived from an EMBL/GenBank/DDBJ whole genome shotgun (WGS) entry which is preliminary data.</text>
</comment>
<proteinExistence type="inferred from homology"/>
<dbReference type="GO" id="GO:0050660">
    <property type="term" value="F:flavin adenine dinucleotide binding"/>
    <property type="evidence" value="ECO:0007669"/>
    <property type="project" value="InterPro"/>
</dbReference>
<protein>
    <recommendedName>
        <fullName evidence="9">GMC family oxidoreductase</fullName>
    </recommendedName>
</protein>
<evidence type="ECO:0000256" key="3">
    <source>
        <dbReference type="ARBA" id="ARBA00022827"/>
    </source>
</evidence>
<dbReference type="Pfam" id="PF00732">
    <property type="entry name" value="GMC_oxred_N"/>
    <property type="match status" value="1"/>
</dbReference>
<dbReference type="PANTHER" id="PTHR46056:SF12">
    <property type="entry name" value="LONG-CHAIN-ALCOHOL OXIDASE"/>
    <property type="match status" value="1"/>
</dbReference>
<evidence type="ECO:0000256" key="4">
    <source>
        <dbReference type="ARBA" id="ARBA00023002"/>
    </source>
</evidence>
<gene>
    <name evidence="7" type="ORF">GCM10025874_04230</name>
</gene>
<feature type="domain" description="Glucose-methanol-choline oxidoreductase N-terminal" evidence="5">
    <location>
        <begin position="21"/>
        <end position="165"/>
    </location>
</feature>
<evidence type="ECO:0008006" key="9">
    <source>
        <dbReference type="Google" id="ProtNLM"/>
    </source>
</evidence>
<dbReference type="Gene3D" id="3.50.50.60">
    <property type="entry name" value="FAD/NAD(P)-binding domain"/>
    <property type="match status" value="2"/>
</dbReference>
<dbReference type="Pfam" id="PF05199">
    <property type="entry name" value="GMC_oxred_C"/>
    <property type="match status" value="1"/>
</dbReference>
<evidence type="ECO:0000256" key="1">
    <source>
        <dbReference type="ARBA" id="ARBA00010790"/>
    </source>
</evidence>
<dbReference type="AlphaFoldDB" id="A0AA37UHQ1"/>
<accession>A0AA37UHQ1</accession>
<keyword evidence="3" id="KW-0274">FAD</keyword>
<evidence type="ECO:0000313" key="8">
    <source>
        <dbReference type="Proteomes" id="UP001157160"/>
    </source>
</evidence>
<keyword evidence="4" id="KW-0560">Oxidoreductase</keyword>
<evidence type="ECO:0000259" key="5">
    <source>
        <dbReference type="Pfam" id="PF00732"/>
    </source>
</evidence>
<evidence type="ECO:0000259" key="6">
    <source>
        <dbReference type="Pfam" id="PF05199"/>
    </source>
</evidence>
<dbReference type="GO" id="GO:0016614">
    <property type="term" value="F:oxidoreductase activity, acting on CH-OH group of donors"/>
    <property type="evidence" value="ECO:0007669"/>
    <property type="project" value="InterPro"/>
</dbReference>
<keyword evidence="8" id="KW-1185">Reference proteome</keyword>
<organism evidence="7 8">
    <name type="scientific">Arenivirga flava</name>
    <dbReference type="NCBI Taxonomy" id="1930060"/>
    <lineage>
        <taxon>Bacteria</taxon>
        <taxon>Bacillati</taxon>
        <taxon>Actinomycetota</taxon>
        <taxon>Actinomycetes</taxon>
        <taxon>Micrococcales</taxon>
        <taxon>Microbacteriaceae</taxon>
        <taxon>Arenivirga</taxon>
    </lineage>
</organism>
<feature type="domain" description="Glucose-methanol-choline oxidoreductase C-terminal" evidence="6">
    <location>
        <begin position="252"/>
        <end position="364"/>
    </location>
</feature>
<comment type="similarity">
    <text evidence="1">Belongs to the GMC oxidoreductase family.</text>
</comment>
<dbReference type="SUPFAM" id="SSF54373">
    <property type="entry name" value="FAD-linked reductases, C-terminal domain"/>
    <property type="match status" value="1"/>
</dbReference>
<dbReference type="InterPro" id="IPR000172">
    <property type="entry name" value="GMC_OxRdtase_N"/>
</dbReference>
<dbReference type="InterPro" id="IPR007867">
    <property type="entry name" value="GMC_OxRtase_C"/>
</dbReference>
<evidence type="ECO:0000313" key="7">
    <source>
        <dbReference type="EMBL" id="GMA27170.1"/>
    </source>
</evidence>